<accession>A0A0C9U2F6</accession>
<evidence type="ECO:0000256" key="1">
    <source>
        <dbReference type="SAM" id="MobiDB-lite"/>
    </source>
</evidence>
<proteinExistence type="predicted"/>
<organism evidence="2 3">
    <name type="scientific">Sphaerobolus stellatus (strain SS14)</name>
    <dbReference type="NCBI Taxonomy" id="990650"/>
    <lineage>
        <taxon>Eukaryota</taxon>
        <taxon>Fungi</taxon>
        <taxon>Dikarya</taxon>
        <taxon>Basidiomycota</taxon>
        <taxon>Agaricomycotina</taxon>
        <taxon>Agaricomycetes</taxon>
        <taxon>Phallomycetidae</taxon>
        <taxon>Geastrales</taxon>
        <taxon>Sphaerobolaceae</taxon>
        <taxon>Sphaerobolus</taxon>
    </lineage>
</organism>
<sequence>MPNMESPVKRERDDEGSTGGGHAEPSPKRQCTKATEVTIEDDIYILEYSSELRESRSDDPNEDDLQTKFDQCKVALNQITKNEEETQTVLEYAQFRVLPAKRRIQLQDKLDVAFSQANFAEVARFFTDLVPHASDINRAGFKPCSIHPMRVPDSIFHEILRRMDSKFSQFGMPWDHQNETMQNYCLFEIFSPILDVFDGVFMDKAEVLMDSEVTKKRGRVEHRWVAFDSICAKYQELKCLGAVRGEQMLKMMAQMMLEADARATQNENLGFCIPVIGMFMALDSMQALIYHPHTRTFFLSDPVPALPTIKTDMRALIIRIRQLADHIFGLLVPAYINSLDAFLARSERLAKKENTTRESTAHWRQASTLAKEALKLGREAASTFHHGVTTHYNEGELTERIRRAREISEEAVQLLHDSIAKSPKRLVNESLRKYYMDHEKSFLEAEVLGLDPYRISPVMDSDM</sequence>
<evidence type="ECO:0000313" key="2">
    <source>
        <dbReference type="EMBL" id="KIJ36973.1"/>
    </source>
</evidence>
<gene>
    <name evidence="2" type="ORF">M422DRAFT_69548</name>
</gene>
<dbReference type="HOGENOM" id="CLU_600159_0_0_1"/>
<keyword evidence="3" id="KW-1185">Reference proteome</keyword>
<dbReference type="Proteomes" id="UP000054279">
    <property type="component" value="Unassembled WGS sequence"/>
</dbReference>
<dbReference type="EMBL" id="KN837173">
    <property type="protein sequence ID" value="KIJ36973.1"/>
    <property type="molecule type" value="Genomic_DNA"/>
</dbReference>
<reference evidence="2 3" key="1">
    <citation type="submission" date="2014-06" db="EMBL/GenBank/DDBJ databases">
        <title>Evolutionary Origins and Diversification of the Mycorrhizal Mutualists.</title>
        <authorList>
            <consortium name="DOE Joint Genome Institute"/>
            <consortium name="Mycorrhizal Genomics Consortium"/>
            <person name="Kohler A."/>
            <person name="Kuo A."/>
            <person name="Nagy L.G."/>
            <person name="Floudas D."/>
            <person name="Copeland A."/>
            <person name="Barry K.W."/>
            <person name="Cichocki N."/>
            <person name="Veneault-Fourrey C."/>
            <person name="LaButti K."/>
            <person name="Lindquist E.A."/>
            <person name="Lipzen A."/>
            <person name="Lundell T."/>
            <person name="Morin E."/>
            <person name="Murat C."/>
            <person name="Riley R."/>
            <person name="Ohm R."/>
            <person name="Sun H."/>
            <person name="Tunlid A."/>
            <person name="Henrissat B."/>
            <person name="Grigoriev I.V."/>
            <person name="Hibbett D.S."/>
            <person name="Martin F."/>
        </authorList>
    </citation>
    <scope>NUCLEOTIDE SEQUENCE [LARGE SCALE GENOMIC DNA]</scope>
    <source>
        <strain evidence="2 3">SS14</strain>
    </source>
</reference>
<name>A0A0C9U2F6_SPHS4</name>
<dbReference type="OrthoDB" id="5418029at2759"/>
<protein>
    <submittedName>
        <fullName evidence="2">Uncharacterized protein</fullName>
    </submittedName>
</protein>
<evidence type="ECO:0000313" key="3">
    <source>
        <dbReference type="Proteomes" id="UP000054279"/>
    </source>
</evidence>
<feature type="region of interest" description="Disordered" evidence="1">
    <location>
        <begin position="1"/>
        <end position="34"/>
    </location>
</feature>
<dbReference type="AlphaFoldDB" id="A0A0C9U2F6"/>